<feature type="region of interest" description="Disordered" evidence="1">
    <location>
        <begin position="63"/>
        <end position="113"/>
    </location>
</feature>
<dbReference type="EMBL" id="JBHSJD010000002">
    <property type="protein sequence ID" value="MFC5021813.1"/>
    <property type="molecule type" value="Genomic_DNA"/>
</dbReference>
<feature type="compositionally biased region" description="Low complexity" evidence="1">
    <location>
        <begin position="1316"/>
        <end position="1326"/>
    </location>
</feature>
<feature type="compositionally biased region" description="Basic and acidic residues" evidence="1">
    <location>
        <begin position="1195"/>
        <end position="1207"/>
    </location>
</feature>
<organism evidence="4 5">
    <name type="scientific">Streptomyces coeruleoprunus</name>
    <dbReference type="NCBI Taxonomy" id="285563"/>
    <lineage>
        <taxon>Bacteria</taxon>
        <taxon>Bacillati</taxon>
        <taxon>Actinomycetota</taxon>
        <taxon>Actinomycetes</taxon>
        <taxon>Kitasatosporales</taxon>
        <taxon>Streptomycetaceae</taxon>
        <taxon>Streptomyces</taxon>
    </lineage>
</organism>
<feature type="region of interest" description="Disordered" evidence="1">
    <location>
        <begin position="497"/>
        <end position="565"/>
    </location>
</feature>
<evidence type="ECO:0000256" key="2">
    <source>
        <dbReference type="SAM" id="Phobius"/>
    </source>
</evidence>
<keyword evidence="5" id="KW-1185">Reference proteome</keyword>
<feature type="compositionally biased region" description="Low complexity" evidence="1">
    <location>
        <begin position="63"/>
        <end position="89"/>
    </location>
</feature>
<feature type="domain" description="eCIS core" evidence="3">
    <location>
        <begin position="112"/>
        <end position="188"/>
    </location>
</feature>
<proteinExistence type="predicted"/>
<dbReference type="InterPro" id="IPR025295">
    <property type="entry name" value="eCIS_core_dom"/>
</dbReference>
<keyword evidence="2" id="KW-1133">Transmembrane helix</keyword>
<feature type="transmembrane region" description="Helical" evidence="2">
    <location>
        <begin position="1039"/>
        <end position="1068"/>
    </location>
</feature>
<keyword evidence="2" id="KW-0812">Transmembrane</keyword>
<sequence length="1903" mass="198757">MSGGRAPRASEAAPPVRPARVEAVASLLRAAPRGADTEAAERHADAVAEVLLPVIEDALLRGPQAAGPGPAAPSSAARERATAGGLDRGPAPPAGRPATPEAALGTATPGEPLAPALREAAGHALGVDLEPVRLHRGAAAAGTAAALGARAYAFGAHVVLGPDWGGTGTASGRRLLAHELAHVAVQAHQGEARVQHDLHGASQQRAPFDPIDTGADPAAFIAVLPTLFTGLRSVVLDAEAVARGVSPKVLQPSECFLFVENYIVVVRPDGSVRDLFEQDTSHPTMLDAPVVFLREHRTGLVWFLGLRGDHLAIQSFRRYTGVPEPGRRAGDSVLVAYMPGVLVPPELARSLSRRARGASGTEAEAPGWARDAAARQRRRRSGGAGATAGGPGAGARGEGAGGGGAADRSTGTGSEGTGPGTDPGTASGAGPGAAAQGAGAPPRAPGVLRGPAVYRAGVSRTGTPQLAITIDRATTTIPLREGESPAALDRRVDAAERALQESRDPSARQSIADGARTTGFTPPPAGSAAAVVPPQEARAQARASGAATTPGERVPGGRTGANAPAYPSQITMAGIEPEEPAISTAGATNRFTMALDYAARSLGFQDEVFNRMQTVQFYWEIIDVTGLTREQARSRSRTTAVGGGEAQTGLSALGTNLSRDAAAVAEDQQRDLEMMSEEDWPWQARASYLMVIGLSNTVRLLGSVIGSFIDAVTQPLNERSIGFDREGDFLVRCVATPQWSDEAAADPEHHVLRASSIAVKPVRISSLGTRAAEGADREATSLAAARAELAAALASGDPRRIAVARANLERLVAAGRAGGFETYTQTLGALRRRLTTAQQLRTHRAQRAPISELSDDEVLLDIQLLRTGQSVEDCVAVTQRQLTQFAGENDEHATWVGQQHARFTPVGGITEFRPRLALASEENGQVTEVRTMLGELAGSREGARRWALVDITSPGSRDIYVGRGSPSGHAGQVAAIRDAFRVFAENSGYGRGTLAIRLPAELGTALGAPVPIEPAMRSAPGSRARAMQRLRDLATVAEIAAIFATGGLGVAIGAVGGIAGAITAIDALARRARTGHTWEIGLVFDVLGVVGGVASTLGVGTFVARGVAESGRAAGRLPSWINRLERTETALHIHGVVGNVQQLITIPVQLAVEWNEIDRAEGLTEGERDSRRARAFLGALRSGAITVVSMGGGLAHHEEGARPRTGGEEPPLPAGTGAPEAQALADGSGPPRPPVRDVGGPRAEGGAEAAGTTPVAGERAAAGAEGPVGPAVTDLVAQARSLAERRLAAARRAASEGGAERATAEPARPQEETVEARTAAGTTRPTRPGDPAAPDVNTAERDLAVQILGVRLGQTRPPGPVDPAAPPPRPGPFGSRTTSAEQAVATYDQAVAAGRGAEVGLFFNPNTGEFAVQIGTEFSVRSPAGDGWQALVHLHPNPENIIVLRMPAPADIALAVRAALRSGSHTEFVQSTRPDGSTGITRVTVTTNPMRIVVEIPAAPGEPARRIDVPTPEAYSREYGSETRHLDPASPAYEWVMRDLDDFYRQRREDDWTGSGTAVPGDPAARQPGEHTAMGTAPPERVPSPAEAEATAEIARLRARLYRWRSTSGGDPAAASLIDTHLAALRDLAAAARRGENVEGALHGIREDLPAQRRLTRPVDAGRVTALAARARRAAARTRDPEAAAELTRIAGEADLLAARTAAEPGYDARTGYDVLDRQTRRATRREYEVYIDLLQPAERAQVTSWFEDHLAPLHSTPVGVLLVRDIIRHIETADALTLTQSPRSAGIDVAGTAAMQRQVREGIAAGRYSAEYTALFEAAARDAAAQGFTDGWPRTPDGVAWQVDHVGELWLGGADDASNYLALPPVVHSLKTAILGQFRREFRGRSIEGESRDLRETDAPEP</sequence>
<feature type="compositionally biased region" description="Basic and acidic residues" evidence="1">
    <location>
        <begin position="497"/>
        <end position="506"/>
    </location>
</feature>
<protein>
    <submittedName>
        <fullName evidence="4">DUF4157 domain-containing protein</fullName>
    </submittedName>
</protein>
<feature type="region of interest" description="Disordered" evidence="1">
    <location>
        <begin position="1193"/>
        <end position="1269"/>
    </location>
</feature>
<evidence type="ECO:0000256" key="1">
    <source>
        <dbReference type="SAM" id="MobiDB-lite"/>
    </source>
</evidence>
<gene>
    <name evidence="4" type="ORF">ACFPM3_06580</name>
</gene>
<feature type="region of interest" description="Disordered" evidence="1">
    <location>
        <begin position="1288"/>
        <end position="1338"/>
    </location>
</feature>
<feature type="region of interest" description="Disordered" evidence="1">
    <location>
        <begin position="353"/>
        <end position="446"/>
    </location>
</feature>
<feature type="compositionally biased region" description="Low complexity" evidence="1">
    <location>
        <begin position="432"/>
        <end position="446"/>
    </location>
</feature>
<feature type="compositionally biased region" description="Low complexity" evidence="1">
    <location>
        <begin position="526"/>
        <end position="547"/>
    </location>
</feature>
<feature type="region of interest" description="Disordered" evidence="1">
    <location>
        <begin position="1352"/>
        <end position="1378"/>
    </location>
</feature>
<accession>A0ABV9XAQ5</accession>
<feature type="compositionally biased region" description="Gly residues" evidence="1">
    <location>
        <begin position="413"/>
        <end position="431"/>
    </location>
</feature>
<dbReference type="Pfam" id="PF13699">
    <property type="entry name" value="eCIS_core"/>
    <property type="match status" value="1"/>
</dbReference>
<comment type="caution">
    <text evidence="4">The sequence shown here is derived from an EMBL/GenBank/DDBJ whole genome shotgun (WGS) entry which is preliminary data.</text>
</comment>
<feature type="compositionally biased region" description="Low complexity" evidence="1">
    <location>
        <begin position="1236"/>
        <end position="1269"/>
    </location>
</feature>
<evidence type="ECO:0000259" key="3">
    <source>
        <dbReference type="Pfam" id="PF13699"/>
    </source>
</evidence>
<dbReference type="RefSeq" id="WP_345693754.1">
    <property type="nucleotide sequence ID" value="NZ_BAABIT010000001.1"/>
</dbReference>
<keyword evidence="2" id="KW-0472">Membrane</keyword>
<name>A0ABV9XAQ5_9ACTN</name>
<evidence type="ECO:0000313" key="4">
    <source>
        <dbReference type="EMBL" id="MFC5021813.1"/>
    </source>
</evidence>
<feature type="compositionally biased region" description="Pro residues" evidence="1">
    <location>
        <begin position="1357"/>
        <end position="1371"/>
    </location>
</feature>
<feature type="transmembrane region" description="Helical" evidence="2">
    <location>
        <begin position="1080"/>
        <end position="1104"/>
    </location>
</feature>
<dbReference type="Proteomes" id="UP001595829">
    <property type="component" value="Unassembled WGS sequence"/>
</dbReference>
<reference evidence="5" key="1">
    <citation type="journal article" date="2019" name="Int. J. Syst. Evol. Microbiol.">
        <title>The Global Catalogue of Microorganisms (GCM) 10K type strain sequencing project: providing services to taxonomists for standard genome sequencing and annotation.</title>
        <authorList>
            <consortium name="The Broad Institute Genomics Platform"/>
            <consortium name="The Broad Institute Genome Sequencing Center for Infectious Disease"/>
            <person name="Wu L."/>
            <person name="Ma J."/>
        </authorList>
    </citation>
    <scope>NUCLEOTIDE SEQUENCE [LARGE SCALE GENOMIC DNA]</scope>
    <source>
        <strain evidence="5">CGMCC 4.1648</strain>
    </source>
</reference>
<evidence type="ECO:0000313" key="5">
    <source>
        <dbReference type="Proteomes" id="UP001595829"/>
    </source>
</evidence>
<feature type="region of interest" description="Disordered" evidence="1">
    <location>
        <begin position="1551"/>
        <end position="1588"/>
    </location>
</feature>
<feature type="compositionally biased region" description="Gly residues" evidence="1">
    <location>
        <begin position="382"/>
        <end position="405"/>
    </location>
</feature>
<feature type="compositionally biased region" description="Basic and acidic residues" evidence="1">
    <location>
        <begin position="1298"/>
        <end position="1315"/>
    </location>
</feature>